<evidence type="ECO:0000259" key="6">
    <source>
        <dbReference type="Pfam" id="PF22916"/>
    </source>
</evidence>
<dbReference type="GO" id="GO:0034511">
    <property type="term" value="F:U3 snoRNA binding"/>
    <property type="evidence" value="ECO:0007669"/>
    <property type="project" value="InterPro"/>
</dbReference>
<evidence type="ECO:0000259" key="5">
    <source>
        <dbReference type="Pfam" id="PF06862"/>
    </source>
</evidence>
<dbReference type="InterPro" id="IPR053939">
    <property type="entry name" value="UTP25_C"/>
</dbReference>
<dbReference type="EMBL" id="MBAD02001662">
    <property type="protein sequence ID" value="RLN52623.1"/>
    <property type="molecule type" value="Genomic_DNA"/>
</dbReference>
<feature type="compositionally biased region" description="Basic residues" evidence="4">
    <location>
        <begin position="1"/>
        <end position="17"/>
    </location>
</feature>
<dbReference type="InterPro" id="IPR053940">
    <property type="entry name" value="UTP25_NTPase-like"/>
</dbReference>
<name>A0A3R7HI21_9STRA</name>
<dbReference type="GO" id="GO:0000462">
    <property type="term" value="P:maturation of SSU-rRNA from tricistronic rRNA transcript (SSU-rRNA, 5.8S rRNA, LSU-rRNA)"/>
    <property type="evidence" value="ECO:0007669"/>
    <property type="project" value="TreeGrafter"/>
</dbReference>
<organism evidence="7 8">
    <name type="scientific">Phytophthora kernoviae</name>
    <dbReference type="NCBI Taxonomy" id="325452"/>
    <lineage>
        <taxon>Eukaryota</taxon>
        <taxon>Sar</taxon>
        <taxon>Stramenopiles</taxon>
        <taxon>Oomycota</taxon>
        <taxon>Peronosporomycetes</taxon>
        <taxon>Peronosporales</taxon>
        <taxon>Peronosporaceae</taxon>
        <taxon>Phytophthora</taxon>
    </lineage>
</organism>
<feature type="compositionally biased region" description="Basic and acidic residues" evidence="4">
    <location>
        <begin position="364"/>
        <end position="376"/>
    </location>
</feature>
<feature type="compositionally biased region" description="Basic and acidic residues" evidence="4">
    <location>
        <begin position="23"/>
        <end position="32"/>
    </location>
</feature>
<feature type="compositionally biased region" description="Acidic residues" evidence="4">
    <location>
        <begin position="115"/>
        <end position="127"/>
    </location>
</feature>
<feature type="compositionally biased region" description="Acidic residues" evidence="4">
    <location>
        <begin position="147"/>
        <end position="218"/>
    </location>
</feature>
<feature type="domain" description="UTP25 NTP hydrolase-like" evidence="6">
    <location>
        <begin position="325"/>
        <end position="409"/>
    </location>
</feature>
<evidence type="ECO:0000313" key="8">
    <source>
        <dbReference type="Proteomes" id="UP000284657"/>
    </source>
</evidence>
<evidence type="ECO:0000256" key="2">
    <source>
        <dbReference type="ARBA" id="ARBA00009223"/>
    </source>
</evidence>
<dbReference type="GO" id="GO:0019843">
    <property type="term" value="F:rRNA binding"/>
    <property type="evidence" value="ECO:0007669"/>
    <property type="project" value="TreeGrafter"/>
</dbReference>
<dbReference type="GO" id="GO:0032040">
    <property type="term" value="C:small-subunit processome"/>
    <property type="evidence" value="ECO:0007669"/>
    <property type="project" value="TreeGrafter"/>
</dbReference>
<dbReference type="Pfam" id="PF22916">
    <property type="entry name" value="UTP25_NTPase-like"/>
    <property type="match status" value="2"/>
</dbReference>
<dbReference type="Pfam" id="PF06862">
    <property type="entry name" value="Utp25_C"/>
    <property type="match status" value="1"/>
</dbReference>
<dbReference type="PANTHER" id="PTHR12933">
    <property type="entry name" value="ORF PROTEIN-RELATED"/>
    <property type="match status" value="1"/>
</dbReference>
<evidence type="ECO:0000313" key="7">
    <source>
        <dbReference type="EMBL" id="RLN52623.1"/>
    </source>
</evidence>
<feature type="region of interest" description="Disordered" evidence="4">
    <location>
        <begin position="1"/>
        <end position="222"/>
    </location>
</feature>
<comment type="caution">
    <text evidence="7">The sequence shown here is derived from an EMBL/GenBank/DDBJ whole genome shotgun (WGS) entry which is preliminary data.</text>
</comment>
<feature type="compositionally biased region" description="Basic and acidic residues" evidence="4">
    <location>
        <begin position="69"/>
        <end position="86"/>
    </location>
</feature>
<comment type="similarity">
    <text evidence="2">Belongs to the UTP25 family.</text>
</comment>
<accession>A0A3R7HI21</accession>
<sequence length="769" mass="88410">MPRKGGGKKKGGRKRKANVWDDAEPKVKRGELEDNNGSRPPRPGSKGSMFGQWKQQKVAERTKSRKFHASVDDKKRLQREHYEDTQVKTLNAIYMDKSAETSKQMDISPSQESDQASESDSDEEDALNDVQKNSVFAEFVRTFKPMEEEEHEEGDEEEEEEYEEVLVDEDGNEIVEENEEAQDDEEAQEQEQVGDVDDVEEEEEDEVPPEEVEEDEHEDPYRRRYLLSTFSEQDARKFDAQTRKFTSVKLQGLEDTDYNVSYRSGVDASISGVAWVATPPVVAQLRKPYVRSRLLATWKQRGLDAETVFTARSIERTLSQQMSAYTDVFFAGQTYENTAILRRLSAMHVLNHVLKARDTVTRNNERIKRRESGKEDAAEDDDEKEYRDQGFCRASVLVLLPLRSAAVAFLGLSFSRKAVRFYSEYHHADIIIASPLGLRQQLGDEVAVLDEAENPMDVKLSSDFLSTIEVCIVDSASLMAMQNLDHLRMVLKATNVQPKEAPNADFARVREWNLAFLSSYFRQTVIFTHGVEPTLNALVNKTCRNLSGVVKYVRRYDAADGSASISRVVPQVKQIFQRIDLDHTGRLTAKDEVELRFAYFKKHVFEPLLDHPRKKVLIFIPSYFDYVRVRNLFNDTMNKKLIRSVQCCEYTTSKQVSRARTTFFHGHCHVMLYTERFHFYHQYQIRGVHQLIWYGLPVMGDFYAEMMNMLPSADTNTSHDDGFADSTDGKSSIALFTRLDLLRMQRIVGNKRAERMCQAKAAKPTFLFC</sequence>
<dbReference type="AlphaFoldDB" id="A0A3R7HI21"/>
<evidence type="ECO:0000256" key="3">
    <source>
        <dbReference type="ARBA" id="ARBA00023242"/>
    </source>
</evidence>
<evidence type="ECO:0000256" key="4">
    <source>
        <dbReference type="SAM" id="MobiDB-lite"/>
    </source>
</evidence>
<protein>
    <recommendedName>
        <fullName evidence="9">Digestive organ expansion factor</fullName>
    </recommendedName>
</protein>
<gene>
    <name evidence="7" type="ORF">BBJ29_006426</name>
</gene>
<keyword evidence="3" id="KW-0539">Nucleus</keyword>
<dbReference type="PANTHER" id="PTHR12933:SF0">
    <property type="entry name" value="U3 SMALL NUCLEOLAR RNA-ASSOCIATED PROTEIN 25 HOMOLOG"/>
    <property type="match status" value="1"/>
</dbReference>
<dbReference type="Proteomes" id="UP000284657">
    <property type="component" value="Unassembled WGS sequence"/>
</dbReference>
<proteinExistence type="inferred from homology"/>
<feature type="domain" description="UTP25 NTP hydrolase-like" evidence="6">
    <location>
        <begin position="410"/>
        <end position="550"/>
    </location>
</feature>
<evidence type="ECO:0000256" key="1">
    <source>
        <dbReference type="ARBA" id="ARBA00004604"/>
    </source>
</evidence>
<evidence type="ECO:0008006" key="9">
    <source>
        <dbReference type="Google" id="ProtNLM"/>
    </source>
</evidence>
<feature type="region of interest" description="Disordered" evidence="4">
    <location>
        <begin position="364"/>
        <end position="384"/>
    </location>
</feature>
<comment type="subcellular location">
    <subcellularLocation>
        <location evidence="1">Nucleus</location>
        <location evidence="1">Nucleolus</location>
    </subcellularLocation>
</comment>
<dbReference type="InterPro" id="IPR010678">
    <property type="entry name" value="UTP25"/>
</dbReference>
<reference evidence="7 8" key="1">
    <citation type="submission" date="2018-07" db="EMBL/GenBank/DDBJ databases">
        <title>Genome sequencing of oomycete isolates from Chile give support for New Zealand origin for Phytophthora kernoviae and make available the first Nothophytophthora sp. genome.</title>
        <authorList>
            <person name="Studholme D.J."/>
            <person name="Sanfuentes E."/>
            <person name="Panda P."/>
            <person name="Hill R."/>
            <person name="Sambles C."/>
            <person name="Grant M."/>
            <person name="Williams N.M."/>
            <person name="Mcdougal R.L."/>
        </authorList>
    </citation>
    <scope>NUCLEOTIDE SEQUENCE [LARGE SCALE GENOMIC DNA]</scope>
    <source>
        <strain evidence="7">Chile7</strain>
    </source>
</reference>
<feature type="domain" description="UTP25 C-terminal" evidence="5">
    <location>
        <begin position="564"/>
        <end position="766"/>
    </location>
</feature>